<dbReference type="AlphaFoldDB" id="A0A2J6R8T2"/>
<accession>A0A2J6R8T2</accession>
<dbReference type="OrthoDB" id="3564666at2759"/>
<organism evidence="2 3">
    <name type="scientific">Hyaloscypha variabilis (strain UAMH 11265 / GT02V1 / F)</name>
    <name type="common">Meliniomyces variabilis</name>
    <dbReference type="NCBI Taxonomy" id="1149755"/>
    <lineage>
        <taxon>Eukaryota</taxon>
        <taxon>Fungi</taxon>
        <taxon>Dikarya</taxon>
        <taxon>Ascomycota</taxon>
        <taxon>Pezizomycotina</taxon>
        <taxon>Leotiomycetes</taxon>
        <taxon>Helotiales</taxon>
        <taxon>Hyaloscyphaceae</taxon>
        <taxon>Hyaloscypha</taxon>
        <taxon>Hyaloscypha variabilis</taxon>
    </lineage>
</organism>
<feature type="region of interest" description="Disordered" evidence="1">
    <location>
        <begin position="114"/>
        <end position="175"/>
    </location>
</feature>
<feature type="non-terminal residue" evidence="2">
    <location>
        <position position="342"/>
    </location>
</feature>
<evidence type="ECO:0000313" key="2">
    <source>
        <dbReference type="EMBL" id="PMD34906.1"/>
    </source>
</evidence>
<evidence type="ECO:0000256" key="1">
    <source>
        <dbReference type="SAM" id="MobiDB-lite"/>
    </source>
</evidence>
<feature type="compositionally biased region" description="Polar residues" evidence="1">
    <location>
        <begin position="141"/>
        <end position="169"/>
    </location>
</feature>
<feature type="region of interest" description="Disordered" evidence="1">
    <location>
        <begin position="208"/>
        <end position="228"/>
    </location>
</feature>
<dbReference type="Proteomes" id="UP000235786">
    <property type="component" value="Unassembled WGS sequence"/>
</dbReference>
<protein>
    <submittedName>
        <fullName evidence="2">Uncharacterized protein</fullName>
    </submittedName>
</protein>
<gene>
    <name evidence="2" type="ORF">L207DRAFT_638390</name>
</gene>
<sequence length="342" mass="36655">MATGKSLVCDENVLVYLGGHVSVAEAPMFAQTQSSDVGGHPFCSLVCPDLFGAHEDLNFSDPHPLGYEDFDFLGSNANLGLLSNPPSLAISSPNLQSFDKQLVIPRNYPLSAESFEQTEPGTDNPRPSPAHSVKSPLSLGHSPTTTATGSIFVSPISSGSDHPQRSSGFSDREDTASFHEGIGSERDFSNSQNSSTIPSPQAQFELHLNVGNPAPGTPPQDANTRGVAPQEIEKPVPTRKRCRKEQQLNCPICAKVFSRPCDLNIAEHTSVLSTVVSLAAPTPRDLHYTKISEDTLILFTSKVPLLATSLPVERCSLDLTTVSDISTSSIPRDLYSTLAILF</sequence>
<name>A0A2J6R8T2_HYAVF</name>
<reference evidence="2 3" key="1">
    <citation type="submission" date="2016-04" db="EMBL/GenBank/DDBJ databases">
        <title>A degradative enzymes factory behind the ericoid mycorrhizal symbiosis.</title>
        <authorList>
            <consortium name="DOE Joint Genome Institute"/>
            <person name="Martino E."/>
            <person name="Morin E."/>
            <person name="Grelet G."/>
            <person name="Kuo A."/>
            <person name="Kohler A."/>
            <person name="Daghino S."/>
            <person name="Barry K."/>
            <person name="Choi C."/>
            <person name="Cichocki N."/>
            <person name="Clum A."/>
            <person name="Copeland A."/>
            <person name="Hainaut M."/>
            <person name="Haridas S."/>
            <person name="Labutti K."/>
            <person name="Lindquist E."/>
            <person name="Lipzen A."/>
            <person name="Khouja H.-R."/>
            <person name="Murat C."/>
            <person name="Ohm R."/>
            <person name="Olson A."/>
            <person name="Spatafora J."/>
            <person name="Veneault-Fourrey C."/>
            <person name="Henrissat B."/>
            <person name="Grigoriev I."/>
            <person name="Martin F."/>
            <person name="Perotto S."/>
        </authorList>
    </citation>
    <scope>NUCLEOTIDE SEQUENCE [LARGE SCALE GENOMIC DNA]</scope>
    <source>
        <strain evidence="2 3">F</strain>
    </source>
</reference>
<evidence type="ECO:0000313" key="3">
    <source>
        <dbReference type="Proteomes" id="UP000235786"/>
    </source>
</evidence>
<dbReference type="EMBL" id="KZ613953">
    <property type="protein sequence ID" value="PMD34906.1"/>
    <property type="molecule type" value="Genomic_DNA"/>
</dbReference>
<proteinExistence type="predicted"/>
<keyword evidence="3" id="KW-1185">Reference proteome</keyword>